<gene>
    <name evidence="1" type="ORF">AGERDE_LOCUS2661</name>
</gene>
<evidence type="ECO:0000313" key="1">
    <source>
        <dbReference type="EMBL" id="CAG8469410.1"/>
    </source>
</evidence>
<accession>A0A9N8VZ31</accession>
<dbReference type="AlphaFoldDB" id="A0A9N8VZ31"/>
<proteinExistence type="predicted"/>
<sequence length="78" mass="8895">MEFALLKHGTTNNLGVFVPYGTGSRRKTTFYQVRLIDQFIRLLTSRLNTDYPESVSGQANRSIYPTVDSFLPYDDDEG</sequence>
<evidence type="ECO:0000313" key="2">
    <source>
        <dbReference type="Proteomes" id="UP000789831"/>
    </source>
</evidence>
<keyword evidence="2" id="KW-1185">Reference proteome</keyword>
<comment type="caution">
    <text evidence="1">The sequence shown here is derived from an EMBL/GenBank/DDBJ whole genome shotgun (WGS) entry which is preliminary data.</text>
</comment>
<dbReference type="Proteomes" id="UP000789831">
    <property type="component" value="Unassembled WGS sequence"/>
</dbReference>
<dbReference type="EMBL" id="CAJVPL010000229">
    <property type="protein sequence ID" value="CAG8469410.1"/>
    <property type="molecule type" value="Genomic_DNA"/>
</dbReference>
<protein>
    <submittedName>
        <fullName evidence="1">203_t:CDS:1</fullName>
    </submittedName>
</protein>
<organism evidence="1 2">
    <name type="scientific">Ambispora gerdemannii</name>
    <dbReference type="NCBI Taxonomy" id="144530"/>
    <lineage>
        <taxon>Eukaryota</taxon>
        <taxon>Fungi</taxon>
        <taxon>Fungi incertae sedis</taxon>
        <taxon>Mucoromycota</taxon>
        <taxon>Glomeromycotina</taxon>
        <taxon>Glomeromycetes</taxon>
        <taxon>Archaeosporales</taxon>
        <taxon>Ambisporaceae</taxon>
        <taxon>Ambispora</taxon>
    </lineage>
</organism>
<name>A0A9N8VZ31_9GLOM</name>
<reference evidence="1" key="1">
    <citation type="submission" date="2021-06" db="EMBL/GenBank/DDBJ databases">
        <authorList>
            <person name="Kallberg Y."/>
            <person name="Tangrot J."/>
            <person name="Rosling A."/>
        </authorList>
    </citation>
    <scope>NUCLEOTIDE SEQUENCE</scope>
    <source>
        <strain evidence="1">MT106</strain>
    </source>
</reference>